<evidence type="ECO:0008006" key="5">
    <source>
        <dbReference type="Google" id="ProtNLM"/>
    </source>
</evidence>
<dbReference type="Proteomes" id="UP000195570">
    <property type="component" value="Unassembled WGS sequence"/>
</dbReference>
<dbReference type="GeneID" id="92382664"/>
<dbReference type="InterPro" id="IPR029071">
    <property type="entry name" value="Ubiquitin-like_domsf"/>
</dbReference>
<comment type="caution">
    <text evidence="3">The sequence shown here is derived from an EMBL/GenBank/DDBJ whole genome shotgun (WGS) entry which is preliminary data.</text>
</comment>
<feature type="region of interest" description="Disordered" evidence="2">
    <location>
        <begin position="257"/>
        <end position="308"/>
    </location>
</feature>
<accession>A0A1G4I8V0</accession>
<sequence length="379" mass="42440">MLFRRLKRGDALRSYCCSLRLLNLASEARDTLTKQLGALKEECKGQGLDLADMNDASRTAMRSLQEGLKRANIDDESFKGKCTTLSASLKAYTSRLTNLQNEARSIQAEADALLRLIWGTEAATKPASFASPPCSTETPVMESEKDETRGEGSDFDVEPPKIVEVLSGGAPAVEKVEAERVMPTEDMASRNHETQGKCVEEIEVETIEVEVEPQESPADTMKITDITKELYEKGVNFSDCLDAQSLRQRYRDVLSGRIPPGIQAGSTSKKPLDLEMNKHQPRMPSNNSHTNQRQYQQQNNTTESGIAHDPYPNAYRKMVDPMKHVWELKNELAAEKGIDPSSVDLWSGKTKLEDHKMLYDYPSVQSYPIEVRQRGDIPR</sequence>
<evidence type="ECO:0000313" key="4">
    <source>
        <dbReference type="Proteomes" id="UP000195570"/>
    </source>
</evidence>
<dbReference type="EMBL" id="CZPT02000991">
    <property type="protein sequence ID" value="SCU68495.1"/>
    <property type="molecule type" value="Genomic_DNA"/>
</dbReference>
<keyword evidence="1" id="KW-0175">Coiled coil</keyword>
<organism evidence="3 4">
    <name type="scientific">Trypanosoma equiperdum</name>
    <dbReference type="NCBI Taxonomy" id="5694"/>
    <lineage>
        <taxon>Eukaryota</taxon>
        <taxon>Discoba</taxon>
        <taxon>Euglenozoa</taxon>
        <taxon>Kinetoplastea</taxon>
        <taxon>Metakinetoplastina</taxon>
        <taxon>Trypanosomatida</taxon>
        <taxon>Trypanosomatidae</taxon>
        <taxon>Trypanosoma</taxon>
    </lineage>
</organism>
<name>A0A1G4I8V0_TRYEQ</name>
<evidence type="ECO:0000256" key="1">
    <source>
        <dbReference type="SAM" id="Coils"/>
    </source>
</evidence>
<feature type="compositionally biased region" description="Basic and acidic residues" evidence="2">
    <location>
        <begin position="142"/>
        <end position="152"/>
    </location>
</feature>
<dbReference type="RefSeq" id="XP_067079649.1">
    <property type="nucleotide sequence ID" value="XM_067223548.1"/>
</dbReference>
<feature type="compositionally biased region" description="Low complexity" evidence="2">
    <location>
        <begin position="290"/>
        <end position="302"/>
    </location>
</feature>
<dbReference type="AlphaFoldDB" id="A0A1G4I8V0"/>
<keyword evidence="4" id="KW-1185">Reference proteome</keyword>
<evidence type="ECO:0000256" key="2">
    <source>
        <dbReference type="SAM" id="MobiDB-lite"/>
    </source>
</evidence>
<reference evidence="3" key="1">
    <citation type="submission" date="2016-09" db="EMBL/GenBank/DDBJ databases">
        <authorList>
            <person name="Hebert L."/>
            <person name="Moumen B."/>
        </authorList>
    </citation>
    <scope>NUCLEOTIDE SEQUENCE [LARGE SCALE GENOMIC DNA]</scope>
    <source>
        <strain evidence="3">OVI</strain>
    </source>
</reference>
<feature type="region of interest" description="Disordered" evidence="2">
    <location>
        <begin position="126"/>
        <end position="157"/>
    </location>
</feature>
<gene>
    <name evidence="3" type="ORF">TEOVI_000873000</name>
</gene>
<evidence type="ECO:0000313" key="3">
    <source>
        <dbReference type="EMBL" id="SCU68495.1"/>
    </source>
</evidence>
<protein>
    <recommendedName>
        <fullName evidence="5">Ubiquitin-like domain-containing protein</fullName>
    </recommendedName>
</protein>
<proteinExistence type="predicted"/>
<dbReference type="VEuPathDB" id="TriTrypDB:TEOVI_000873000"/>
<feature type="coiled-coil region" evidence="1">
    <location>
        <begin position="82"/>
        <end position="116"/>
    </location>
</feature>
<dbReference type="SMR" id="A0A1G4I8V0"/>
<dbReference type="SUPFAM" id="SSF54236">
    <property type="entry name" value="Ubiquitin-like"/>
    <property type="match status" value="1"/>
</dbReference>